<accession>A0ABR9RYZ3</accession>
<protein>
    <submittedName>
        <fullName evidence="3">DUF4142 domain-containing protein</fullName>
    </submittedName>
</protein>
<dbReference type="Pfam" id="PF13628">
    <property type="entry name" value="DUF4142"/>
    <property type="match status" value="1"/>
</dbReference>
<comment type="caution">
    <text evidence="3">The sequence shown here is derived from an EMBL/GenBank/DDBJ whole genome shotgun (WGS) entry which is preliminary data.</text>
</comment>
<sequence length="203" mass="21094">MNKSHVTLSLVAVAALALAGCASRQQTSMGAGASTAAVTTTTSTSATSTTTPAAAARLSAADLQFVAQAAGAGMYEVEASRVALTRAADPQVRAYAQMLVDHHTANNNELMALVGRKGHRIAPGLPAPLQQKVTMLQGLSGAAFDREFIRNTGVQDHMAAINAFQQSRSTVADRDLQAFIDKTLPTLQAHLKQAQDLAGRIAG</sequence>
<gene>
    <name evidence="3" type="ORF">IM787_02735</name>
</gene>
<evidence type="ECO:0000259" key="2">
    <source>
        <dbReference type="Pfam" id="PF13628"/>
    </source>
</evidence>
<dbReference type="EMBL" id="JADDIV010000001">
    <property type="protein sequence ID" value="MBE7366476.1"/>
    <property type="molecule type" value="Genomic_DNA"/>
</dbReference>
<proteinExistence type="predicted"/>
<evidence type="ECO:0000313" key="3">
    <source>
        <dbReference type="EMBL" id="MBE7366476.1"/>
    </source>
</evidence>
<dbReference type="Proteomes" id="UP000806285">
    <property type="component" value="Unassembled WGS sequence"/>
</dbReference>
<dbReference type="PANTHER" id="PTHR38593">
    <property type="entry name" value="BLR2558 PROTEIN"/>
    <property type="match status" value="1"/>
</dbReference>
<evidence type="ECO:0000256" key="1">
    <source>
        <dbReference type="SAM" id="SignalP"/>
    </source>
</evidence>
<keyword evidence="4" id="KW-1185">Reference proteome</keyword>
<organism evidence="3 4">
    <name type="scientific">Ramlibacter pallidus</name>
    <dbReference type="NCBI Taxonomy" id="2780087"/>
    <lineage>
        <taxon>Bacteria</taxon>
        <taxon>Pseudomonadati</taxon>
        <taxon>Pseudomonadota</taxon>
        <taxon>Betaproteobacteria</taxon>
        <taxon>Burkholderiales</taxon>
        <taxon>Comamonadaceae</taxon>
        <taxon>Ramlibacter</taxon>
    </lineage>
</organism>
<keyword evidence="1" id="KW-0732">Signal</keyword>
<dbReference type="Gene3D" id="1.20.1260.10">
    <property type="match status" value="1"/>
</dbReference>
<feature type="domain" description="DUF4142" evidence="2">
    <location>
        <begin position="61"/>
        <end position="197"/>
    </location>
</feature>
<dbReference type="PROSITE" id="PS51257">
    <property type="entry name" value="PROKAR_LIPOPROTEIN"/>
    <property type="match status" value="1"/>
</dbReference>
<dbReference type="InterPro" id="IPR025419">
    <property type="entry name" value="DUF4142"/>
</dbReference>
<feature type="signal peptide" evidence="1">
    <location>
        <begin position="1"/>
        <end position="19"/>
    </location>
</feature>
<dbReference type="RefSeq" id="WP_193675090.1">
    <property type="nucleotide sequence ID" value="NZ_JADDIV010000001.1"/>
</dbReference>
<evidence type="ECO:0000313" key="4">
    <source>
        <dbReference type="Proteomes" id="UP000806285"/>
    </source>
</evidence>
<feature type="chain" id="PRO_5045479783" evidence="1">
    <location>
        <begin position="20"/>
        <end position="203"/>
    </location>
</feature>
<dbReference type="PANTHER" id="PTHR38593:SF1">
    <property type="entry name" value="BLR2558 PROTEIN"/>
    <property type="match status" value="1"/>
</dbReference>
<name>A0ABR9RYZ3_9BURK</name>
<reference evidence="3 4" key="1">
    <citation type="submission" date="2020-10" db="EMBL/GenBank/DDBJ databases">
        <title>Ramlibacter sp. HM2 16S ribosomal RNA gene Genome sequencing and assembly.</title>
        <authorList>
            <person name="Kang M."/>
        </authorList>
    </citation>
    <scope>NUCLEOTIDE SEQUENCE [LARGE SCALE GENOMIC DNA]</scope>
    <source>
        <strain evidence="3 4">HM2</strain>
    </source>
</reference>
<dbReference type="InterPro" id="IPR012347">
    <property type="entry name" value="Ferritin-like"/>
</dbReference>